<dbReference type="GO" id="GO:0008897">
    <property type="term" value="F:holo-[acyl-carrier-protein] synthase activity"/>
    <property type="evidence" value="ECO:0007669"/>
    <property type="project" value="InterPro"/>
</dbReference>
<name>A0A4Z0BXE6_9BURK</name>
<proteinExistence type="predicted"/>
<dbReference type="InterPro" id="IPR055066">
    <property type="entry name" value="AASDHPPT_N"/>
</dbReference>
<keyword evidence="4" id="KW-1185">Reference proteome</keyword>
<sequence>MQSSGVEVWTAQPQRLGSDACAELAAVLDQEERERAGRLRFEPDRRAFVVSHAMRRIALGLVLAADPHELRFASGAQGQPILLDARAGALSFSLSRSRELVAFALSAGGPVGVDVEAVRDGVDAALLAPYMDLRDVGEPIGIEDFYVRWTALEAYWKAQGLGLSRTHPRIALNATGDSCMEVRIGAGVRPSGLFAVRLPAPPTHVLSVVCRKVDSVRIVELEKLAPPPAMDPGTNDSGRREGHFVVAGAPRIFSS</sequence>
<evidence type="ECO:0000313" key="3">
    <source>
        <dbReference type="EMBL" id="TFZ03000.1"/>
    </source>
</evidence>
<dbReference type="GO" id="GO:0005829">
    <property type="term" value="C:cytosol"/>
    <property type="evidence" value="ECO:0007669"/>
    <property type="project" value="TreeGrafter"/>
</dbReference>
<dbReference type="Gene3D" id="3.90.470.20">
    <property type="entry name" value="4'-phosphopantetheinyl transferase domain"/>
    <property type="match status" value="1"/>
</dbReference>
<dbReference type="EMBL" id="SMLM01000002">
    <property type="protein sequence ID" value="TFZ03000.1"/>
    <property type="molecule type" value="Genomic_DNA"/>
</dbReference>
<protein>
    <recommendedName>
        <fullName evidence="2">4'-phosphopantetheinyl transferase N-terminal domain-containing protein</fullName>
    </recommendedName>
</protein>
<accession>A0A4Z0BXE6</accession>
<comment type="caution">
    <text evidence="3">The sequence shown here is derived from an EMBL/GenBank/DDBJ whole genome shotgun (WGS) entry which is preliminary data.</text>
</comment>
<evidence type="ECO:0000313" key="4">
    <source>
        <dbReference type="Proteomes" id="UP000298180"/>
    </source>
</evidence>
<dbReference type="Proteomes" id="UP000298180">
    <property type="component" value="Unassembled WGS sequence"/>
</dbReference>
<dbReference type="GO" id="GO:0019878">
    <property type="term" value="P:lysine biosynthetic process via aminoadipic acid"/>
    <property type="evidence" value="ECO:0007669"/>
    <property type="project" value="TreeGrafter"/>
</dbReference>
<keyword evidence="1" id="KW-0808">Transferase</keyword>
<dbReference type="InterPro" id="IPR037143">
    <property type="entry name" value="4-PPantetheinyl_Trfase_dom_sf"/>
</dbReference>
<dbReference type="PANTHER" id="PTHR12215">
    <property type="entry name" value="PHOSPHOPANTETHEINE TRANSFERASE"/>
    <property type="match status" value="1"/>
</dbReference>
<dbReference type="PANTHER" id="PTHR12215:SF10">
    <property type="entry name" value="L-AMINOADIPATE-SEMIALDEHYDE DEHYDROGENASE-PHOSPHOPANTETHEINYL TRANSFERASE"/>
    <property type="match status" value="1"/>
</dbReference>
<dbReference type="RefSeq" id="WP_135264524.1">
    <property type="nucleotide sequence ID" value="NZ_SMLM01000002.1"/>
</dbReference>
<dbReference type="Pfam" id="PF22624">
    <property type="entry name" value="AASDHPPT_N"/>
    <property type="match status" value="1"/>
</dbReference>
<dbReference type="GO" id="GO:0000287">
    <property type="term" value="F:magnesium ion binding"/>
    <property type="evidence" value="ECO:0007669"/>
    <property type="project" value="InterPro"/>
</dbReference>
<evidence type="ECO:0000259" key="2">
    <source>
        <dbReference type="Pfam" id="PF22624"/>
    </source>
</evidence>
<organism evidence="3 4">
    <name type="scientific">Ramlibacter henchirensis</name>
    <dbReference type="NCBI Taxonomy" id="204072"/>
    <lineage>
        <taxon>Bacteria</taxon>
        <taxon>Pseudomonadati</taxon>
        <taxon>Pseudomonadota</taxon>
        <taxon>Betaproteobacteria</taxon>
        <taxon>Burkholderiales</taxon>
        <taxon>Comamonadaceae</taxon>
        <taxon>Ramlibacter</taxon>
    </lineage>
</organism>
<dbReference type="SUPFAM" id="SSF56214">
    <property type="entry name" value="4'-phosphopantetheinyl transferase"/>
    <property type="match status" value="2"/>
</dbReference>
<dbReference type="OrthoDB" id="9808281at2"/>
<gene>
    <name evidence="3" type="ORF">EZ313_17415</name>
</gene>
<feature type="domain" description="4'-phosphopantetheinyl transferase N-terminal" evidence="2">
    <location>
        <begin position="23"/>
        <end position="104"/>
    </location>
</feature>
<dbReference type="InterPro" id="IPR050559">
    <property type="entry name" value="P-Pant_transferase_sf"/>
</dbReference>
<dbReference type="AlphaFoldDB" id="A0A4Z0BXE6"/>
<evidence type="ECO:0000256" key="1">
    <source>
        <dbReference type="ARBA" id="ARBA00022679"/>
    </source>
</evidence>
<reference evidence="3 4" key="1">
    <citation type="submission" date="2019-03" db="EMBL/GenBank/DDBJ databases">
        <title>Ramlibacter henchirensis DSM 14656, whole genome shotgun sequence.</title>
        <authorList>
            <person name="Zhang X."/>
            <person name="Feng G."/>
            <person name="Zhu H."/>
        </authorList>
    </citation>
    <scope>NUCLEOTIDE SEQUENCE [LARGE SCALE GENOMIC DNA]</scope>
    <source>
        <strain evidence="3 4">DSM 14656</strain>
    </source>
</reference>